<dbReference type="AlphaFoldDB" id="A0A1A7Y2L4"/>
<feature type="non-terminal residue" evidence="1">
    <location>
        <position position="43"/>
    </location>
</feature>
<organism evidence="1">
    <name type="scientific">Iconisemion striatum</name>
    <dbReference type="NCBI Taxonomy" id="60296"/>
    <lineage>
        <taxon>Eukaryota</taxon>
        <taxon>Metazoa</taxon>
        <taxon>Chordata</taxon>
        <taxon>Craniata</taxon>
        <taxon>Vertebrata</taxon>
        <taxon>Euteleostomi</taxon>
        <taxon>Actinopterygii</taxon>
        <taxon>Neopterygii</taxon>
        <taxon>Teleostei</taxon>
        <taxon>Neoteleostei</taxon>
        <taxon>Acanthomorphata</taxon>
        <taxon>Ovalentaria</taxon>
        <taxon>Atherinomorphae</taxon>
        <taxon>Cyprinodontiformes</taxon>
        <taxon>Nothobranchiidae</taxon>
        <taxon>Iconisemion</taxon>
    </lineage>
</organism>
<evidence type="ECO:0000313" key="1">
    <source>
        <dbReference type="EMBL" id="SBP24339.1"/>
    </source>
</evidence>
<feature type="non-terminal residue" evidence="1">
    <location>
        <position position="1"/>
    </location>
</feature>
<proteinExistence type="predicted"/>
<dbReference type="EMBL" id="HADX01002107">
    <property type="protein sequence ID" value="SBP24339.1"/>
    <property type="molecule type" value="Transcribed_RNA"/>
</dbReference>
<sequence>GGTLRTARRRHIHRYLQGVFPHGLPQPGEAEKTEFALPTLLQV</sequence>
<reference evidence="1" key="1">
    <citation type="submission" date="2016-05" db="EMBL/GenBank/DDBJ databases">
        <authorList>
            <person name="Lavstsen T."/>
            <person name="Jespersen J.S."/>
        </authorList>
    </citation>
    <scope>NUCLEOTIDE SEQUENCE</scope>
    <source>
        <tissue evidence="1">Brain</tissue>
    </source>
</reference>
<reference evidence="1" key="2">
    <citation type="submission" date="2016-06" db="EMBL/GenBank/DDBJ databases">
        <title>The genome of a short-lived fish provides insights into sex chromosome evolution and the genetic control of aging.</title>
        <authorList>
            <person name="Reichwald K."/>
            <person name="Felder M."/>
            <person name="Petzold A."/>
            <person name="Koch P."/>
            <person name="Groth M."/>
            <person name="Platzer M."/>
        </authorList>
    </citation>
    <scope>NUCLEOTIDE SEQUENCE</scope>
    <source>
        <tissue evidence="1">Brain</tissue>
    </source>
</reference>
<protein>
    <submittedName>
        <fullName evidence="1">ArfGAP with coiled-coil, ankyrin repeat and PH domains 3a</fullName>
    </submittedName>
</protein>
<gene>
    <name evidence="1" type="primary">ACAP3A</name>
</gene>
<name>A0A1A7Y2L4_9TELE</name>
<accession>A0A1A7Y2L4</accession>